<reference evidence="2 3" key="1">
    <citation type="submission" date="2016-02" db="EMBL/GenBank/DDBJ databases">
        <title>Genome analysis of coral dinoflagellate symbionts highlights evolutionary adaptations to a symbiotic lifestyle.</title>
        <authorList>
            <person name="Aranda M."/>
            <person name="Li Y."/>
            <person name="Liew Y.J."/>
            <person name="Baumgarten S."/>
            <person name="Simakov O."/>
            <person name="Wilson M."/>
            <person name="Piel J."/>
            <person name="Ashoor H."/>
            <person name="Bougouffa S."/>
            <person name="Bajic V.B."/>
            <person name="Ryu T."/>
            <person name="Ravasi T."/>
            <person name="Bayer T."/>
            <person name="Micklem G."/>
            <person name="Kim H."/>
            <person name="Bhak J."/>
            <person name="Lajeunesse T.C."/>
            <person name="Voolstra C.R."/>
        </authorList>
    </citation>
    <scope>NUCLEOTIDE SEQUENCE [LARGE SCALE GENOMIC DNA]</scope>
    <source>
        <strain evidence="2 3">CCMP2467</strain>
    </source>
</reference>
<sequence length="671" mass="73814">MRGVDPQILEDTAGVFSIKAVNYDPGARVHVLWLHGYTDWPVSSQVSQELKNRSKWIANEVAGGLRKEANAPAMFVKRLKQLRAEKVVVEASKKQESEALRNKMDRINTAKEKFQAFIDEVNEARHQVQADVQKDREKQVADVATRQPLTNAKLIEHPEILNGRLLKIPLDGMASRKRVVSLQNPLSDEELVAETTEAEVCIARFESQIGSASGEKGVGAVSLSAKASYADQNKYEITRRKNQDIRELVKMKVDAEISGVSLIHSEDLALLPAVEGKLLAMAAKQGDMRTKALGMFLETYGSHVCSHVVVGGVCKTKQSFQASVEVGSIVVQEAAHHQFATSASAAGEFVGMNGVGKAGGCVDLKTDDSYGRQVRGDTWGSMVQDLFQVWARRYLNLPKSIGSFDSQDRLEEQLNKELDKQRAAMIKVEDCDRMAGEKGDSCMLARQRLLLRYQQLLNAALEETLVWLRTGRHAIAFNAATMENNVWGEIARQASHGEGIVSSNSAASSPPVVTVNAANVLGTGAAFSGVVVSSFDDYQDEVELATATAVTIVLDLYLASGSRPLWWSTVISAIFVESTMMVLPFVQELQTCILSISLSRQEFDEVVQAILRDEAAAKALDDLDICREELEQKREQEQEQEQDHAYLSNILDPDNSEVGILGSQSFEMLKA</sequence>
<dbReference type="OrthoDB" id="425982at2759"/>
<gene>
    <name evidence="2" type="ORF">AK812_SmicGene32997</name>
</gene>
<keyword evidence="1" id="KW-0175">Coiled coil</keyword>
<comment type="caution">
    <text evidence="2">The sequence shown here is derived from an EMBL/GenBank/DDBJ whole genome shotgun (WGS) entry which is preliminary data.</text>
</comment>
<keyword evidence="3" id="KW-1185">Reference proteome</keyword>
<feature type="coiled-coil region" evidence="1">
    <location>
        <begin position="616"/>
        <end position="647"/>
    </location>
</feature>
<dbReference type="AlphaFoldDB" id="A0A1Q9CST3"/>
<name>A0A1Q9CST3_SYMMI</name>
<dbReference type="Proteomes" id="UP000186817">
    <property type="component" value="Unassembled WGS sequence"/>
</dbReference>
<evidence type="ECO:0000256" key="1">
    <source>
        <dbReference type="SAM" id="Coils"/>
    </source>
</evidence>
<organism evidence="2 3">
    <name type="scientific">Symbiodinium microadriaticum</name>
    <name type="common">Dinoflagellate</name>
    <name type="synonym">Zooxanthella microadriatica</name>
    <dbReference type="NCBI Taxonomy" id="2951"/>
    <lineage>
        <taxon>Eukaryota</taxon>
        <taxon>Sar</taxon>
        <taxon>Alveolata</taxon>
        <taxon>Dinophyceae</taxon>
        <taxon>Suessiales</taxon>
        <taxon>Symbiodiniaceae</taxon>
        <taxon>Symbiodinium</taxon>
    </lineage>
</organism>
<dbReference type="EMBL" id="LSRX01000945">
    <property type="protein sequence ID" value="OLP85955.1"/>
    <property type="molecule type" value="Genomic_DNA"/>
</dbReference>
<feature type="coiled-coil region" evidence="1">
    <location>
        <begin position="93"/>
        <end position="138"/>
    </location>
</feature>
<evidence type="ECO:0000313" key="2">
    <source>
        <dbReference type="EMBL" id="OLP85955.1"/>
    </source>
</evidence>
<accession>A0A1Q9CST3</accession>
<evidence type="ECO:0000313" key="3">
    <source>
        <dbReference type="Proteomes" id="UP000186817"/>
    </source>
</evidence>
<protein>
    <submittedName>
        <fullName evidence="2">Uncharacterized protein</fullName>
    </submittedName>
</protein>
<proteinExistence type="predicted"/>